<dbReference type="AlphaFoldDB" id="A0A5D0XUB8"/>
<dbReference type="OrthoDB" id="7849865at2"/>
<comment type="caution">
    <text evidence="2">The sequence shown here is derived from an EMBL/GenBank/DDBJ whole genome shotgun (WGS) entry which is preliminary data.</text>
</comment>
<reference evidence="2 3" key="1">
    <citation type="submission" date="2019-08" db="EMBL/GenBank/DDBJ databases">
        <title>Genone of Arthrobacter echini P9.</title>
        <authorList>
            <person name="Bowman J.P."/>
        </authorList>
    </citation>
    <scope>NUCLEOTIDE SEQUENCE [LARGE SCALE GENOMIC DNA]</scope>
    <source>
        <strain evidence="2 3">P9</strain>
    </source>
</reference>
<dbReference type="InterPro" id="IPR011256">
    <property type="entry name" value="Reg_factor_effector_dom_sf"/>
</dbReference>
<protein>
    <submittedName>
        <fullName evidence="2">GyrI-like domain-containing protein</fullName>
    </submittedName>
</protein>
<name>A0A5D0XUB8_9MICC</name>
<evidence type="ECO:0000313" key="2">
    <source>
        <dbReference type="EMBL" id="TYD00314.1"/>
    </source>
</evidence>
<dbReference type="EMBL" id="VSLD01000001">
    <property type="protein sequence ID" value="TYD00314.1"/>
    <property type="molecule type" value="Genomic_DNA"/>
</dbReference>
<dbReference type="SMART" id="SM00871">
    <property type="entry name" value="AraC_E_bind"/>
    <property type="match status" value="1"/>
</dbReference>
<evidence type="ECO:0000313" key="3">
    <source>
        <dbReference type="Proteomes" id="UP000323410"/>
    </source>
</evidence>
<dbReference type="InterPro" id="IPR029442">
    <property type="entry name" value="GyrI-like"/>
</dbReference>
<gene>
    <name evidence="2" type="ORF">FQ377_02330</name>
</gene>
<keyword evidence="3" id="KW-1185">Reference proteome</keyword>
<evidence type="ECO:0000259" key="1">
    <source>
        <dbReference type="SMART" id="SM00871"/>
    </source>
</evidence>
<feature type="domain" description="AraC effector-binding" evidence="1">
    <location>
        <begin position="10"/>
        <end position="154"/>
    </location>
</feature>
<dbReference type="InterPro" id="IPR010499">
    <property type="entry name" value="AraC_E-bd"/>
</dbReference>
<dbReference type="SUPFAM" id="SSF55136">
    <property type="entry name" value="Probable bacterial effector-binding domain"/>
    <property type="match status" value="1"/>
</dbReference>
<dbReference type="Proteomes" id="UP000323410">
    <property type="component" value="Unassembled WGS sequence"/>
</dbReference>
<sequence>MIEKENDVSADYVVKRIPSVRLAALTDTLDPATLGQRVGPMFDLVQSELGKVHGSLATALATYSEVEAGMEVAVGYAYDGHALPGLEVIDLPPATAVCGVHLGPMRSISESWQALHRWLIDNGYEYDGPSRELYVRAESEDQQDWVTELQQPVVRR</sequence>
<accession>A0A5D0XUB8</accession>
<dbReference type="Gene3D" id="3.20.80.10">
    <property type="entry name" value="Regulatory factor, effector binding domain"/>
    <property type="match status" value="1"/>
</dbReference>
<organism evidence="2 3">
    <name type="scientific">Arthrobacter echini</name>
    <dbReference type="NCBI Taxonomy" id="1529066"/>
    <lineage>
        <taxon>Bacteria</taxon>
        <taxon>Bacillati</taxon>
        <taxon>Actinomycetota</taxon>
        <taxon>Actinomycetes</taxon>
        <taxon>Micrococcales</taxon>
        <taxon>Micrococcaceae</taxon>
        <taxon>Arthrobacter</taxon>
    </lineage>
</organism>
<dbReference type="Pfam" id="PF06445">
    <property type="entry name" value="GyrI-like"/>
    <property type="match status" value="1"/>
</dbReference>
<proteinExistence type="predicted"/>